<comment type="caution">
    <text evidence="2">The sequence shown here is derived from an EMBL/GenBank/DDBJ whole genome shotgun (WGS) entry which is preliminary data.</text>
</comment>
<dbReference type="AlphaFoldDB" id="A0AAV0FVA2"/>
<feature type="region of interest" description="Disordered" evidence="1">
    <location>
        <begin position="78"/>
        <end position="134"/>
    </location>
</feature>
<organism evidence="2 3">
    <name type="scientific">Cuscuta epithymum</name>
    <dbReference type="NCBI Taxonomy" id="186058"/>
    <lineage>
        <taxon>Eukaryota</taxon>
        <taxon>Viridiplantae</taxon>
        <taxon>Streptophyta</taxon>
        <taxon>Embryophyta</taxon>
        <taxon>Tracheophyta</taxon>
        <taxon>Spermatophyta</taxon>
        <taxon>Magnoliopsida</taxon>
        <taxon>eudicotyledons</taxon>
        <taxon>Gunneridae</taxon>
        <taxon>Pentapetalae</taxon>
        <taxon>asterids</taxon>
        <taxon>lamiids</taxon>
        <taxon>Solanales</taxon>
        <taxon>Convolvulaceae</taxon>
        <taxon>Cuscuteae</taxon>
        <taxon>Cuscuta</taxon>
        <taxon>Cuscuta subgen. Cuscuta</taxon>
    </lineage>
</organism>
<accession>A0AAV0FVA2</accession>
<sequence>MSVCTDTSCLCKQKSVGVNKIGLQVQGVGKPVSVYTDISCLCRKKCLYIYNFHRCAQTLVVCVETKVFVRMQFSSVYTDTESKPMSVCIKRKKREGKKKKMMNNNDSREWKEKGRRKEKEGEDDEGERKKERTR</sequence>
<dbReference type="EMBL" id="CAMAPF010001015">
    <property type="protein sequence ID" value="CAH9139432.1"/>
    <property type="molecule type" value="Genomic_DNA"/>
</dbReference>
<name>A0AAV0FVA2_9ASTE</name>
<keyword evidence="3" id="KW-1185">Reference proteome</keyword>
<evidence type="ECO:0000256" key="1">
    <source>
        <dbReference type="SAM" id="MobiDB-lite"/>
    </source>
</evidence>
<protein>
    <submittedName>
        <fullName evidence="2">Uncharacterized protein</fullName>
    </submittedName>
</protein>
<proteinExistence type="predicted"/>
<reference evidence="2" key="1">
    <citation type="submission" date="2022-07" db="EMBL/GenBank/DDBJ databases">
        <authorList>
            <person name="Macas J."/>
            <person name="Novak P."/>
            <person name="Neumann P."/>
        </authorList>
    </citation>
    <scope>NUCLEOTIDE SEQUENCE</scope>
</reference>
<feature type="compositionally biased region" description="Basic and acidic residues" evidence="1">
    <location>
        <begin position="106"/>
        <end position="134"/>
    </location>
</feature>
<dbReference type="Proteomes" id="UP001152523">
    <property type="component" value="Unassembled WGS sequence"/>
</dbReference>
<evidence type="ECO:0000313" key="2">
    <source>
        <dbReference type="EMBL" id="CAH9139432.1"/>
    </source>
</evidence>
<gene>
    <name evidence="2" type="ORF">CEPIT_LOCUS37579</name>
</gene>
<feature type="compositionally biased region" description="Basic residues" evidence="1">
    <location>
        <begin position="89"/>
        <end position="101"/>
    </location>
</feature>
<evidence type="ECO:0000313" key="3">
    <source>
        <dbReference type="Proteomes" id="UP001152523"/>
    </source>
</evidence>